<dbReference type="EMBL" id="QQAY01000013">
    <property type="protein sequence ID" value="RDI40033.1"/>
    <property type="molecule type" value="Genomic_DNA"/>
</dbReference>
<dbReference type="SUPFAM" id="SSF57997">
    <property type="entry name" value="Tropomyosin"/>
    <property type="match status" value="1"/>
</dbReference>
<dbReference type="OrthoDB" id="2886477at2"/>
<name>A0A370GDI2_9BACI</name>
<sequence>MDQVIQAIRELQNQLTQFETKVDERFDRLESRMDRLEDRMDKLDFRMDQLEQNQLEIQDNIQVLVKENWEHKKDLHKVKRRIGME</sequence>
<keyword evidence="1" id="KW-0175">Coiled coil</keyword>
<dbReference type="AlphaFoldDB" id="A0A370GDI2"/>
<proteinExistence type="predicted"/>
<protein>
    <recommendedName>
        <fullName evidence="4">t-SNARE coiled-coil homology domain-containing protein</fullName>
    </recommendedName>
</protein>
<dbReference type="Gene3D" id="3.90.20.10">
    <property type="match status" value="1"/>
</dbReference>
<accession>A0A370GDI2</accession>
<organism evidence="2 3">
    <name type="scientific">Falsibacillus pallidus</name>
    <dbReference type="NCBI Taxonomy" id="493781"/>
    <lineage>
        <taxon>Bacteria</taxon>
        <taxon>Bacillati</taxon>
        <taxon>Bacillota</taxon>
        <taxon>Bacilli</taxon>
        <taxon>Bacillales</taxon>
        <taxon>Bacillaceae</taxon>
        <taxon>Falsibacillus</taxon>
    </lineage>
</organism>
<comment type="caution">
    <text evidence="2">The sequence shown here is derived from an EMBL/GenBank/DDBJ whole genome shotgun (WGS) entry which is preliminary data.</text>
</comment>
<keyword evidence="3" id="KW-1185">Reference proteome</keyword>
<evidence type="ECO:0000313" key="2">
    <source>
        <dbReference type="EMBL" id="RDI40033.1"/>
    </source>
</evidence>
<feature type="coiled-coil region" evidence="1">
    <location>
        <begin position="1"/>
        <end position="67"/>
    </location>
</feature>
<evidence type="ECO:0008006" key="4">
    <source>
        <dbReference type="Google" id="ProtNLM"/>
    </source>
</evidence>
<dbReference type="Proteomes" id="UP000255326">
    <property type="component" value="Unassembled WGS sequence"/>
</dbReference>
<reference evidence="2 3" key="1">
    <citation type="submission" date="2018-07" db="EMBL/GenBank/DDBJ databases">
        <title>Genomic Encyclopedia of Type Strains, Phase IV (KMG-IV): sequencing the most valuable type-strain genomes for metagenomic binning, comparative biology and taxonomic classification.</title>
        <authorList>
            <person name="Goeker M."/>
        </authorList>
    </citation>
    <scope>NUCLEOTIDE SEQUENCE [LARGE SCALE GENOMIC DNA]</scope>
    <source>
        <strain evidence="2 3">DSM 25281</strain>
    </source>
</reference>
<evidence type="ECO:0000313" key="3">
    <source>
        <dbReference type="Proteomes" id="UP000255326"/>
    </source>
</evidence>
<evidence type="ECO:0000256" key="1">
    <source>
        <dbReference type="SAM" id="Coils"/>
    </source>
</evidence>
<dbReference type="RefSeq" id="WP_114746603.1">
    <property type="nucleotide sequence ID" value="NZ_QQAY01000013.1"/>
</dbReference>
<gene>
    <name evidence="2" type="ORF">DFR59_11357</name>
</gene>